<organism evidence="2 3">
    <name type="scientific">Streblomastix strix</name>
    <dbReference type="NCBI Taxonomy" id="222440"/>
    <lineage>
        <taxon>Eukaryota</taxon>
        <taxon>Metamonada</taxon>
        <taxon>Preaxostyla</taxon>
        <taxon>Oxymonadida</taxon>
        <taxon>Streblomastigidae</taxon>
        <taxon>Streblomastix</taxon>
    </lineage>
</organism>
<dbReference type="Pfam" id="PF00168">
    <property type="entry name" value="C2"/>
    <property type="match status" value="1"/>
</dbReference>
<feature type="domain" description="C2" evidence="1">
    <location>
        <begin position="1"/>
        <end position="86"/>
    </location>
</feature>
<reference evidence="2 3" key="1">
    <citation type="submission" date="2019-03" db="EMBL/GenBank/DDBJ databases">
        <title>Single cell metagenomics reveals metabolic interactions within the superorganism composed of flagellate Streblomastix strix and complex community of Bacteroidetes bacteria on its surface.</title>
        <authorList>
            <person name="Treitli S.C."/>
            <person name="Kolisko M."/>
            <person name="Husnik F."/>
            <person name="Keeling P."/>
            <person name="Hampl V."/>
        </authorList>
    </citation>
    <scope>NUCLEOTIDE SEQUENCE [LARGE SCALE GENOMIC DNA]</scope>
    <source>
        <strain evidence="2">ST1C</strain>
    </source>
</reference>
<evidence type="ECO:0000259" key="1">
    <source>
        <dbReference type="PROSITE" id="PS50004"/>
    </source>
</evidence>
<evidence type="ECO:0000313" key="2">
    <source>
        <dbReference type="EMBL" id="KAA6367340.1"/>
    </source>
</evidence>
<dbReference type="InterPro" id="IPR000008">
    <property type="entry name" value="C2_dom"/>
</dbReference>
<dbReference type="PROSITE" id="PS50004">
    <property type="entry name" value="C2"/>
    <property type="match status" value="1"/>
</dbReference>
<evidence type="ECO:0000313" key="3">
    <source>
        <dbReference type="Proteomes" id="UP000324800"/>
    </source>
</evidence>
<dbReference type="InterPro" id="IPR035892">
    <property type="entry name" value="C2_domain_sf"/>
</dbReference>
<dbReference type="AlphaFoldDB" id="A0A5J4UAV9"/>
<gene>
    <name evidence="2" type="ORF">EZS28_037133</name>
</gene>
<accession>A0A5J4UAV9</accession>
<sequence>MGISVHNLPKMDPVQKTDPFVVFEIGEKSEHTTIARQTINHEYKDEEYLIEYDPVQLDYQRKANVEVWDFGRLGMHELIGQANVDV</sequence>
<protein>
    <recommendedName>
        <fullName evidence="1">C2 domain-containing protein</fullName>
    </recommendedName>
</protein>
<proteinExistence type="predicted"/>
<comment type="caution">
    <text evidence="2">The sequence shown here is derived from an EMBL/GenBank/DDBJ whole genome shotgun (WGS) entry which is preliminary data.</text>
</comment>
<name>A0A5J4UAV9_9EUKA</name>
<dbReference type="Proteomes" id="UP000324800">
    <property type="component" value="Unassembled WGS sequence"/>
</dbReference>
<dbReference type="Gene3D" id="2.60.40.150">
    <property type="entry name" value="C2 domain"/>
    <property type="match status" value="1"/>
</dbReference>
<dbReference type="SUPFAM" id="SSF49562">
    <property type="entry name" value="C2 domain (Calcium/lipid-binding domain, CaLB)"/>
    <property type="match status" value="1"/>
</dbReference>
<dbReference type="EMBL" id="SNRW01018436">
    <property type="protein sequence ID" value="KAA6367340.1"/>
    <property type="molecule type" value="Genomic_DNA"/>
</dbReference>
<dbReference type="CDD" id="cd00030">
    <property type="entry name" value="C2"/>
    <property type="match status" value="1"/>
</dbReference>